<comment type="pathway">
    <text evidence="1">Amino-acid degradation; 4-aminobutanoate degradation.</text>
</comment>
<dbReference type="InterPro" id="IPR015590">
    <property type="entry name" value="Aldehyde_DH_dom"/>
</dbReference>
<dbReference type="InterPro" id="IPR016161">
    <property type="entry name" value="Ald_DH/histidinol_DH"/>
</dbReference>
<evidence type="ECO:0000256" key="4">
    <source>
        <dbReference type="SAM" id="SignalP"/>
    </source>
</evidence>
<evidence type="ECO:0000256" key="3">
    <source>
        <dbReference type="ARBA" id="ARBA00023002"/>
    </source>
</evidence>
<reference evidence="6 7" key="1">
    <citation type="submission" date="2020-05" db="EMBL/GenBank/DDBJ databases">
        <title>Identification and distribution of gene clusters putatively required for synthesis of sphingolipid metabolism inhibitors in phylogenetically diverse species of the filamentous fungus Fusarium.</title>
        <authorList>
            <person name="Kim H.-S."/>
            <person name="Busman M."/>
            <person name="Brown D.W."/>
            <person name="Divon H."/>
            <person name="Uhlig S."/>
            <person name="Proctor R.H."/>
        </authorList>
    </citation>
    <scope>NUCLEOTIDE SEQUENCE [LARGE SCALE GENOMIC DNA]</scope>
    <source>
        <strain evidence="6 7">NRRL 25211</strain>
    </source>
</reference>
<dbReference type="PANTHER" id="PTHR43353:SF7">
    <property type="entry name" value="SUCCINATE SEMIALDEHYDE DEHYDROGENASE (EUROFUNG)"/>
    <property type="match status" value="1"/>
</dbReference>
<keyword evidence="7" id="KW-1185">Reference proteome</keyword>
<comment type="similarity">
    <text evidence="2">Belongs to the aldehyde dehydrogenase family.</text>
</comment>
<dbReference type="EMBL" id="JAAOAR010000325">
    <property type="protein sequence ID" value="KAF5587854.1"/>
    <property type="molecule type" value="Genomic_DNA"/>
</dbReference>
<feature type="signal peptide" evidence="4">
    <location>
        <begin position="1"/>
        <end position="19"/>
    </location>
</feature>
<evidence type="ECO:0000256" key="1">
    <source>
        <dbReference type="ARBA" id="ARBA00005176"/>
    </source>
</evidence>
<dbReference type="Gene3D" id="3.40.605.10">
    <property type="entry name" value="Aldehyde Dehydrogenase, Chain A, domain 1"/>
    <property type="match status" value="1"/>
</dbReference>
<dbReference type="GO" id="GO:0004777">
    <property type="term" value="F:succinate-semialdehyde dehydrogenase (NAD+) activity"/>
    <property type="evidence" value="ECO:0007669"/>
    <property type="project" value="TreeGrafter"/>
</dbReference>
<feature type="domain" description="Aldehyde dehydrogenase" evidence="5">
    <location>
        <begin position="240"/>
        <end position="621"/>
    </location>
</feature>
<organism evidence="6 7">
    <name type="scientific">Fusarium pseudoanthophilum</name>
    <dbReference type="NCBI Taxonomy" id="48495"/>
    <lineage>
        <taxon>Eukaryota</taxon>
        <taxon>Fungi</taxon>
        <taxon>Dikarya</taxon>
        <taxon>Ascomycota</taxon>
        <taxon>Pezizomycotina</taxon>
        <taxon>Sordariomycetes</taxon>
        <taxon>Hypocreomycetidae</taxon>
        <taxon>Hypocreales</taxon>
        <taxon>Nectriaceae</taxon>
        <taxon>Fusarium</taxon>
        <taxon>Fusarium fujikuroi species complex</taxon>
    </lineage>
</organism>
<evidence type="ECO:0000259" key="5">
    <source>
        <dbReference type="Pfam" id="PF00171"/>
    </source>
</evidence>
<proteinExistence type="inferred from homology"/>
<feature type="chain" id="PRO_5034550751" evidence="4">
    <location>
        <begin position="20"/>
        <end position="656"/>
    </location>
</feature>
<dbReference type="AlphaFoldDB" id="A0A8H5LAE1"/>
<sequence>MLSQLLTITLVLSAKHAVAQTNSSHLPEQLFLDIPISDVLQNTSMLPLIEPWSSKYVEAIQSKRYGDAIWARFHMEGDVQNGITQDTNDTILDIVKEDAAGYKVNAPVQYAEAVAFYASTSSDDTHSDLIKAIVDATPDENLAKRATFKINCDRANYLASQSDCQHLIRNMLKSKFNIGDTRLAAIYGGCRLRVGPYRSAPDITYNTAHAVAILIEEKCERRIGCCQFVSGSSPKNGGHRKLLLEWHRLISECKEDLAKLVTYETGKPLAEARGEIDYSLGFAWWFAGEAERIQGTIGASSYIERRVLTIKQPIGVSVALVPWNFPIAMIMRKASAVFAAGCSMIFKPSPETPLSCLALADLATRAGFPSGTFNVLTTSLENTPGLSEALCTYPLVAKMTFTGSTRVGKIVAGLCAQGLKKCTLELGGNCPVVVLDDADIGQAIGQIMALKWRNAGQACITANRVYVQTGIYEKFATAFFEETSKFKAGHGADPTNNFGAVTTPAGLEKAESQVKNALENGAKLRTGSGKPLMLSSSGNSSQFMEPVVLTEMTQDMQMAKEETFGPVCGLFKFETEEQAVKWANDTSLGLASYMFTKNSDRLWRLFEDLEAGMIGLKMALRQRVPSVASSSLATESGKDVAVAEYLVEKTGTLTVM</sequence>
<dbReference type="InterPro" id="IPR050740">
    <property type="entry name" value="Aldehyde_DH_Superfamily"/>
</dbReference>
<evidence type="ECO:0000313" key="7">
    <source>
        <dbReference type="Proteomes" id="UP000544095"/>
    </source>
</evidence>
<keyword evidence="3" id="KW-0560">Oxidoreductase</keyword>
<dbReference type="InterPro" id="IPR016162">
    <property type="entry name" value="Ald_DH_N"/>
</dbReference>
<accession>A0A8H5LAE1</accession>
<dbReference type="InterPro" id="IPR016163">
    <property type="entry name" value="Ald_DH_C"/>
</dbReference>
<dbReference type="PANTHER" id="PTHR43353">
    <property type="entry name" value="SUCCINATE-SEMIALDEHYDE DEHYDROGENASE, MITOCHONDRIAL"/>
    <property type="match status" value="1"/>
</dbReference>
<dbReference type="GO" id="GO:0005737">
    <property type="term" value="C:cytoplasm"/>
    <property type="evidence" value="ECO:0007669"/>
    <property type="project" value="TreeGrafter"/>
</dbReference>
<dbReference type="FunFam" id="3.40.309.10:FF:000004">
    <property type="entry name" value="Succinate-semialdehyde dehydrogenase I"/>
    <property type="match status" value="1"/>
</dbReference>
<name>A0A8H5LAE1_9HYPO</name>
<evidence type="ECO:0000256" key="2">
    <source>
        <dbReference type="ARBA" id="ARBA00009986"/>
    </source>
</evidence>
<evidence type="ECO:0000313" key="6">
    <source>
        <dbReference type="EMBL" id="KAF5587854.1"/>
    </source>
</evidence>
<gene>
    <name evidence="6" type="ORF">FPANT_6794</name>
</gene>
<dbReference type="FunFam" id="3.40.605.10:FF:000063">
    <property type="entry name" value="Succinate-semialdehyde dehydrogenase, mitochondrial"/>
    <property type="match status" value="1"/>
</dbReference>
<dbReference type="Proteomes" id="UP000544095">
    <property type="component" value="Unassembled WGS sequence"/>
</dbReference>
<dbReference type="SUPFAM" id="SSF53720">
    <property type="entry name" value="ALDH-like"/>
    <property type="match status" value="1"/>
</dbReference>
<dbReference type="GO" id="GO:0009450">
    <property type="term" value="P:gamma-aminobutyric acid catabolic process"/>
    <property type="evidence" value="ECO:0007669"/>
    <property type="project" value="TreeGrafter"/>
</dbReference>
<comment type="caution">
    <text evidence="6">The sequence shown here is derived from an EMBL/GenBank/DDBJ whole genome shotgun (WGS) entry which is preliminary data.</text>
</comment>
<dbReference type="Gene3D" id="3.40.309.10">
    <property type="entry name" value="Aldehyde Dehydrogenase, Chain A, domain 2"/>
    <property type="match status" value="1"/>
</dbReference>
<protein>
    <submittedName>
        <fullName evidence="6">Succinate-semialdehyde dehydrogenase</fullName>
    </submittedName>
</protein>
<dbReference type="Pfam" id="PF00171">
    <property type="entry name" value="Aldedh"/>
    <property type="match status" value="1"/>
</dbReference>
<keyword evidence="4" id="KW-0732">Signal</keyword>